<dbReference type="InterPro" id="IPR036069">
    <property type="entry name" value="DUF34/NIF3_sf"/>
</dbReference>
<evidence type="ECO:0000256" key="1">
    <source>
        <dbReference type="ARBA" id="ARBA00006964"/>
    </source>
</evidence>
<evidence type="ECO:0000256" key="2">
    <source>
        <dbReference type="ARBA" id="ARBA00011643"/>
    </source>
</evidence>
<dbReference type="Pfam" id="PF01784">
    <property type="entry name" value="DUF34_NIF3"/>
    <property type="match status" value="1"/>
</dbReference>
<protein>
    <recommendedName>
        <fullName evidence="3">GTP cyclohydrolase 1 type 2 homolog</fullName>
    </recommendedName>
</protein>
<evidence type="ECO:0000256" key="4">
    <source>
        <dbReference type="ARBA" id="ARBA00022723"/>
    </source>
</evidence>
<evidence type="ECO:0000256" key="3">
    <source>
        <dbReference type="ARBA" id="ARBA00022112"/>
    </source>
</evidence>
<dbReference type="PANTHER" id="PTHR13799">
    <property type="entry name" value="NGG1 INTERACTING FACTOR 3"/>
    <property type="match status" value="1"/>
</dbReference>
<dbReference type="SUPFAM" id="SSF102705">
    <property type="entry name" value="NIF3 (NGG1p interacting factor 3)-like"/>
    <property type="match status" value="1"/>
</dbReference>
<feature type="binding site" evidence="5">
    <location>
        <position position="106"/>
    </location>
    <ligand>
        <name>a divalent metal cation</name>
        <dbReference type="ChEBI" id="CHEBI:60240"/>
        <label>1</label>
    </ligand>
</feature>
<keyword evidence="7" id="KW-1185">Reference proteome</keyword>
<dbReference type="EMBL" id="RKHK01000001">
    <property type="protein sequence ID" value="ROR74180.1"/>
    <property type="molecule type" value="Genomic_DNA"/>
</dbReference>
<accession>A0A3N2BG35</accession>
<dbReference type="AlphaFoldDB" id="A0A3N2BG35"/>
<dbReference type="GO" id="GO:0005737">
    <property type="term" value="C:cytoplasm"/>
    <property type="evidence" value="ECO:0007669"/>
    <property type="project" value="TreeGrafter"/>
</dbReference>
<dbReference type="RefSeq" id="WP_123304501.1">
    <property type="nucleotide sequence ID" value="NZ_RKHK01000001.1"/>
</dbReference>
<keyword evidence="4 5" id="KW-0479">Metal-binding</keyword>
<dbReference type="OrthoDB" id="9795763at2"/>
<evidence type="ECO:0000313" key="6">
    <source>
        <dbReference type="EMBL" id="ROR74180.1"/>
    </source>
</evidence>
<dbReference type="FunFam" id="3.40.1390.30:FF:000001">
    <property type="entry name" value="GTP cyclohydrolase 1 type 2"/>
    <property type="match status" value="1"/>
</dbReference>
<feature type="binding site" evidence="5">
    <location>
        <position position="67"/>
    </location>
    <ligand>
        <name>a divalent metal cation</name>
        <dbReference type="ChEBI" id="CHEBI:60240"/>
        <label>1</label>
    </ligand>
</feature>
<reference evidence="6 7" key="1">
    <citation type="submission" date="2018-11" db="EMBL/GenBank/DDBJ databases">
        <title>Sequencing the genomes of 1000 actinobacteria strains.</title>
        <authorList>
            <person name="Klenk H.-P."/>
        </authorList>
    </citation>
    <scope>NUCLEOTIDE SEQUENCE [LARGE SCALE GENOMIC DNA]</scope>
    <source>
        <strain evidence="6 7">DSM 11294</strain>
    </source>
</reference>
<feature type="binding site" evidence="5">
    <location>
        <position position="234"/>
    </location>
    <ligand>
        <name>a divalent metal cation</name>
        <dbReference type="ChEBI" id="CHEBI:60240"/>
        <label>1</label>
    </ligand>
</feature>
<evidence type="ECO:0000256" key="5">
    <source>
        <dbReference type="PIRSR" id="PIRSR602678-1"/>
    </source>
</evidence>
<dbReference type="Proteomes" id="UP000280668">
    <property type="component" value="Unassembled WGS sequence"/>
</dbReference>
<dbReference type="PANTHER" id="PTHR13799:SF14">
    <property type="entry name" value="GTP CYCLOHYDROLASE 1 TYPE 2 HOMOLOG"/>
    <property type="match status" value="1"/>
</dbReference>
<comment type="similarity">
    <text evidence="1">Belongs to the GTP cyclohydrolase I type 2/NIF3 family.</text>
</comment>
<proteinExistence type="inferred from homology"/>
<comment type="caution">
    <text evidence="6">The sequence shown here is derived from an EMBL/GenBank/DDBJ whole genome shotgun (WGS) entry which is preliminary data.</text>
</comment>
<dbReference type="Gene3D" id="3.40.1390.30">
    <property type="entry name" value="NIF3 (NGG1p interacting factor 3)-like"/>
    <property type="match status" value="2"/>
</dbReference>
<gene>
    <name evidence="6" type="ORF">EDD31_2580</name>
</gene>
<organism evidence="6 7">
    <name type="scientific">Bogoriella caseilytica</name>
    <dbReference type="NCBI Taxonomy" id="56055"/>
    <lineage>
        <taxon>Bacteria</taxon>
        <taxon>Bacillati</taxon>
        <taxon>Actinomycetota</taxon>
        <taxon>Actinomycetes</taxon>
        <taxon>Micrococcales</taxon>
        <taxon>Bogoriellaceae</taxon>
        <taxon>Bogoriella</taxon>
    </lineage>
</organism>
<evidence type="ECO:0000313" key="7">
    <source>
        <dbReference type="Proteomes" id="UP000280668"/>
    </source>
</evidence>
<comment type="subunit">
    <text evidence="2">Homohexamer.</text>
</comment>
<name>A0A3N2BG35_9MICO</name>
<sequence length="277" mass="29016">MSHLTLGDVVAILEQHYPPATAEEWDAVGLVAGDPEQPVRSIALAVDPTEETAREALELGAGLLLTHHPLYLRGTSSVAATSPKGRVVHQLIRGGCGLYTAHTNADAAIDGVNEALADLIGLQGRRPIAPHEEGGTTGSGRIGELPEPMPLRTFAELVAQVLPATAQGIRVGGDLEAEVRTVALCGGAGDSLLGAVRELGADVYLTADLRHHPASEHLAEGKPYLVDATHWASEWPWLPRAAALLDEAARTRGATLEVHVSTRVTDPWALTVGGSTP</sequence>
<dbReference type="InterPro" id="IPR002678">
    <property type="entry name" value="DUF34/NIF3"/>
</dbReference>
<dbReference type="GO" id="GO:0046872">
    <property type="term" value="F:metal ion binding"/>
    <property type="evidence" value="ECO:0007669"/>
    <property type="project" value="UniProtKB-KW"/>
</dbReference>
<feature type="binding site" evidence="5">
    <location>
        <position position="68"/>
    </location>
    <ligand>
        <name>a divalent metal cation</name>
        <dbReference type="ChEBI" id="CHEBI:60240"/>
        <label>1</label>
    </ligand>
</feature>
<feature type="binding site" evidence="5">
    <location>
        <position position="230"/>
    </location>
    <ligand>
        <name>a divalent metal cation</name>
        <dbReference type="ChEBI" id="CHEBI:60240"/>
        <label>1</label>
    </ligand>
</feature>
<dbReference type="NCBIfam" id="TIGR00486">
    <property type="entry name" value="YbgI_SA1388"/>
    <property type="match status" value="1"/>
</dbReference>